<accession>F8LC28</accession>
<sequence length="303" mass="34858">MRLGNIYSNPNNFAQLAAGHGINYIIGDSTLVRISAISVLISTRILQAVSEYEKLQDAWLKMKDAFQHHYPEPVRCSWDQTHNFLSLSSIIWIKTTTKTTWCRVRLIAIAIFRVGKHFILLSLRMSDAVEAFTLKPEIREESINLMFVNTATCLSKLVDNKDFLLERLESNQKIIEKVLKGLGSQLTSDALIDTVEEALEKTSSIRRTTSSINDHIGEFISACGKKWTYEFLREVGLRHLVPSTLLPPSMPPWEEPKRRELKQYPPDSWLKRPNIKIQEKKKSFSSQNPLTGFVKKRENRTWV</sequence>
<proteinExistence type="predicted"/>
<organism evidence="1">
    <name type="scientific">Waddlia chondrophila 2032/99</name>
    <dbReference type="NCBI Taxonomy" id="765953"/>
    <lineage>
        <taxon>Bacteria</taxon>
        <taxon>Pseudomonadati</taxon>
        <taxon>Chlamydiota</taxon>
        <taxon>Chlamydiia</taxon>
        <taxon>Parachlamydiales</taxon>
        <taxon>Waddliaceae</taxon>
        <taxon>Waddlia</taxon>
    </lineage>
</organism>
<reference evidence="1" key="1">
    <citation type="submission" date="2011-05" db="EMBL/GenBank/DDBJ databases">
        <title>Unity in variety -- the pan-genome of the Chlamydiae.</title>
        <authorList>
            <person name="Collingro A."/>
            <person name="Tischler P."/>
            <person name="Weinmaier T."/>
            <person name="Penz T."/>
            <person name="Heinz E."/>
            <person name="Brunham R.C."/>
            <person name="Read T.D."/>
            <person name="Bavoil P.M."/>
            <person name="Sachse K."/>
            <person name="Kahane S."/>
            <person name="Friedman M.G."/>
            <person name="Rattei T."/>
            <person name="Myers G.S.A."/>
            <person name="Horn M."/>
        </authorList>
    </citation>
    <scope>NUCLEOTIDE SEQUENCE</scope>
    <source>
        <strain evidence="1">2032/99</strain>
    </source>
</reference>
<protein>
    <submittedName>
        <fullName evidence="1">Uncharacterized protein</fullName>
    </submittedName>
</protein>
<gene>
    <name evidence="1" type="ORF">WCH_CL15160</name>
</gene>
<dbReference type="AlphaFoldDB" id="F8LC28"/>
<name>F8LC28_9BACT</name>
<dbReference type="EMBL" id="FR872646">
    <property type="protein sequence ID" value="CCB91042.1"/>
    <property type="molecule type" value="Genomic_DNA"/>
</dbReference>
<evidence type="ECO:0000313" key="1">
    <source>
        <dbReference type="EMBL" id="CCB91042.1"/>
    </source>
</evidence>